<feature type="coiled-coil region" evidence="1">
    <location>
        <begin position="113"/>
        <end position="166"/>
    </location>
</feature>
<dbReference type="EMBL" id="BRXZ01002230">
    <property type="protein sequence ID" value="GMH57547.1"/>
    <property type="molecule type" value="Genomic_DNA"/>
</dbReference>
<feature type="region of interest" description="Disordered" evidence="2">
    <location>
        <begin position="172"/>
        <end position="199"/>
    </location>
</feature>
<evidence type="ECO:0000313" key="3">
    <source>
        <dbReference type="EMBL" id="GMH57547.1"/>
    </source>
</evidence>
<accession>A0A9W6ZUF3</accession>
<reference evidence="3" key="1">
    <citation type="submission" date="2022-07" db="EMBL/GenBank/DDBJ databases">
        <title>Genome analysis of Parmales, a sister group of diatoms, reveals the evolutionary specialization of diatoms from phago-mixotrophs to photoautotrophs.</title>
        <authorList>
            <person name="Ban H."/>
            <person name="Sato S."/>
            <person name="Yoshikawa S."/>
            <person name="Kazumasa Y."/>
            <person name="Nakamura Y."/>
            <person name="Ichinomiya M."/>
            <person name="Saitoh K."/>
            <person name="Sato N."/>
            <person name="Blanc-Mathieu R."/>
            <person name="Endo H."/>
            <person name="Kuwata A."/>
            <person name="Ogata H."/>
        </authorList>
    </citation>
    <scope>NUCLEOTIDE SEQUENCE</scope>
</reference>
<keyword evidence="4" id="KW-1185">Reference proteome</keyword>
<proteinExistence type="predicted"/>
<dbReference type="Proteomes" id="UP001165082">
    <property type="component" value="Unassembled WGS sequence"/>
</dbReference>
<gene>
    <name evidence="3" type="ORF">TrRE_jg11954</name>
</gene>
<keyword evidence="1" id="KW-0175">Coiled coil</keyword>
<feature type="compositionally biased region" description="Basic and acidic residues" evidence="2">
    <location>
        <begin position="178"/>
        <end position="192"/>
    </location>
</feature>
<evidence type="ECO:0000256" key="1">
    <source>
        <dbReference type="SAM" id="Coils"/>
    </source>
</evidence>
<dbReference type="OrthoDB" id="10536118at2759"/>
<feature type="coiled-coil region" evidence="1">
    <location>
        <begin position="20"/>
        <end position="54"/>
    </location>
</feature>
<name>A0A9W6ZUF3_9STRA</name>
<dbReference type="AlphaFoldDB" id="A0A9W6ZUF3"/>
<evidence type="ECO:0000256" key="2">
    <source>
        <dbReference type="SAM" id="MobiDB-lite"/>
    </source>
</evidence>
<comment type="caution">
    <text evidence="3">The sequence shown here is derived from an EMBL/GenBank/DDBJ whole genome shotgun (WGS) entry which is preliminary data.</text>
</comment>
<sequence length="199" mass="22497">MGRKVDKAKRDAAAMVREVEGRLSDKVAEVEETLREVRRRNNKQSRVILELKEDKKGLALEVRKAQGSAEERAEALSSGLIGRMRESLLSHSKDSKARLDAALSDIRGTHVPLEEHRASMAKIRREYESAREGVVEVMGNKLRIGVEASEIKNQLLRGEMEKMRVEIEILRGGGGRDTPVEERWGRNERVEKMSPLSET</sequence>
<organism evidence="3 4">
    <name type="scientific">Triparma retinervis</name>
    <dbReference type="NCBI Taxonomy" id="2557542"/>
    <lineage>
        <taxon>Eukaryota</taxon>
        <taxon>Sar</taxon>
        <taxon>Stramenopiles</taxon>
        <taxon>Ochrophyta</taxon>
        <taxon>Bolidophyceae</taxon>
        <taxon>Parmales</taxon>
        <taxon>Triparmaceae</taxon>
        <taxon>Triparma</taxon>
    </lineage>
</organism>
<evidence type="ECO:0000313" key="4">
    <source>
        <dbReference type="Proteomes" id="UP001165082"/>
    </source>
</evidence>
<protein>
    <submittedName>
        <fullName evidence="3">Uncharacterized protein</fullName>
    </submittedName>
</protein>